<protein>
    <submittedName>
        <fullName evidence="5">LCP family protein</fullName>
    </submittedName>
</protein>
<comment type="similarity">
    <text evidence="1">Belongs to the LytR/CpsA/Psr (LCP) family.</text>
</comment>
<dbReference type="Pfam" id="PF02916">
    <property type="entry name" value="DNA_PPF"/>
    <property type="match status" value="1"/>
</dbReference>
<name>A0ABV8CZU7_9STRE</name>
<dbReference type="PANTHER" id="PTHR33392">
    <property type="entry name" value="POLYISOPRENYL-TEICHOIC ACID--PEPTIDOGLYCAN TEICHOIC ACID TRANSFERASE TAGU"/>
    <property type="match status" value="1"/>
</dbReference>
<dbReference type="EMBL" id="JBHSAC010000028">
    <property type="protein sequence ID" value="MFC3931803.1"/>
    <property type="molecule type" value="Genomic_DNA"/>
</dbReference>
<dbReference type="PANTHER" id="PTHR33392:SF6">
    <property type="entry name" value="POLYISOPRENYL-TEICHOIC ACID--PEPTIDOGLYCAN TEICHOIC ACID TRANSFERASE TAGU"/>
    <property type="match status" value="1"/>
</dbReference>
<dbReference type="SUPFAM" id="SSF53850">
    <property type="entry name" value="Periplasmic binding protein-like II"/>
    <property type="match status" value="1"/>
</dbReference>
<dbReference type="RefSeq" id="WP_380430435.1">
    <property type="nucleotide sequence ID" value="NZ_JBHSAC010000028.1"/>
</dbReference>
<dbReference type="NCBIfam" id="TIGR00350">
    <property type="entry name" value="lytR_cpsA_psr"/>
    <property type="match status" value="1"/>
</dbReference>
<comment type="caution">
    <text evidence="5">The sequence shown here is derived from an EMBL/GenBank/DDBJ whole genome shotgun (WGS) entry which is preliminary data.</text>
</comment>
<dbReference type="InterPro" id="IPR004474">
    <property type="entry name" value="LytR_CpsA_psr"/>
</dbReference>
<dbReference type="InterPro" id="IPR050922">
    <property type="entry name" value="LytR/CpsA/Psr_CW_biosynth"/>
</dbReference>
<evidence type="ECO:0000259" key="4">
    <source>
        <dbReference type="Pfam" id="PF03816"/>
    </source>
</evidence>
<dbReference type="Proteomes" id="UP001595901">
    <property type="component" value="Unassembled WGS sequence"/>
</dbReference>
<evidence type="ECO:0000313" key="6">
    <source>
        <dbReference type="Proteomes" id="UP001595901"/>
    </source>
</evidence>
<feature type="transmembrane region" description="Helical" evidence="2">
    <location>
        <begin position="44"/>
        <end position="66"/>
    </location>
</feature>
<proteinExistence type="inferred from homology"/>
<feature type="transmembrane region" description="Helical" evidence="2">
    <location>
        <begin position="16"/>
        <end position="38"/>
    </location>
</feature>
<evidence type="ECO:0000259" key="3">
    <source>
        <dbReference type="Pfam" id="PF02916"/>
    </source>
</evidence>
<reference evidence="6" key="1">
    <citation type="journal article" date="2019" name="Int. J. Syst. Evol. Microbiol.">
        <title>The Global Catalogue of Microorganisms (GCM) 10K type strain sequencing project: providing services to taxonomists for standard genome sequencing and annotation.</title>
        <authorList>
            <consortium name="The Broad Institute Genomics Platform"/>
            <consortium name="The Broad Institute Genome Sequencing Center for Infectious Disease"/>
            <person name="Wu L."/>
            <person name="Ma J."/>
        </authorList>
    </citation>
    <scope>NUCLEOTIDE SEQUENCE [LARGE SCALE GENOMIC DNA]</scope>
    <source>
        <strain evidence="6">CCUG 58728</strain>
    </source>
</reference>
<keyword evidence="2" id="KW-0812">Transmembrane</keyword>
<keyword evidence="6" id="KW-1185">Reference proteome</keyword>
<sequence>MSRHSRSKVRSFSTHYFINILMFVLYLAVSSITVYTMFKYHFLAFRYLNVILTTVLCFVLLLSAFLTFKGKFKWGNSFLLFIFSALSITIFLGFNSVVNLTSGLNDSTKYSEVEMRVVVPKDSSISSVKQLDAVEAPIQSDGANINEFIKQIKTDSSKSLTVNHVDSYQQAYNNLLSGSTDAIILNSAYSSLLENQDKDFNSKVKTIYSYKIQTATNVKSKKSVDKGVFNIYISGIDTYGSINTASRSDVNIIMSVNLKTHKVLLTNTPRDSYVSIPGAGNNQKDKLTHAGIYGVETSMKTLENLYDIDIDYYARLNFTSFLKLVDLLGGIEVYNDQAFTAHTNKDYTFEVGNVKLDSQGALAFVRERYGLDNGDNDRGKNQEKVITAIINKLATASSLTKISSIANNLQDSIQTNMPLEDIMTIANTQLSSGKKFTVDSQEVTGTGSTGELTSYAMPAASLYMMQLDDASVKDASAQIKDILGGK</sequence>
<keyword evidence="2" id="KW-0472">Membrane</keyword>
<evidence type="ECO:0000256" key="2">
    <source>
        <dbReference type="SAM" id="Phobius"/>
    </source>
</evidence>
<dbReference type="Gene3D" id="3.40.630.190">
    <property type="entry name" value="LCP protein"/>
    <property type="match status" value="1"/>
</dbReference>
<organism evidence="5 6">
    <name type="scientific">Streptococcus dentapri</name>
    <dbReference type="NCBI Taxonomy" id="573564"/>
    <lineage>
        <taxon>Bacteria</taxon>
        <taxon>Bacillati</taxon>
        <taxon>Bacillota</taxon>
        <taxon>Bacilli</taxon>
        <taxon>Lactobacillales</taxon>
        <taxon>Streptococcaceae</taxon>
        <taxon>Streptococcus</taxon>
    </lineage>
</organism>
<dbReference type="Gene3D" id="3.40.190.10">
    <property type="entry name" value="Periplasmic binding protein-like II"/>
    <property type="match status" value="1"/>
</dbReference>
<feature type="transmembrane region" description="Helical" evidence="2">
    <location>
        <begin position="78"/>
        <end position="98"/>
    </location>
</feature>
<feature type="domain" description="Cell envelope-related transcriptional attenuator" evidence="4">
    <location>
        <begin position="247"/>
        <end position="394"/>
    </location>
</feature>
<keyword evidence="2" id="KW-1133">Transmembrane helix</keyword>
<evidence type="ECO:0000313" key="5">
    <source>
        <dbReference type="EMBL" id="MFC3931803.1"/>
    </source>
</evidence>
<gene>
    <name evidence="5" type="ORF">ACFOSE_03230</name>
</gene>
<feature type="domain" description="DNA polymerase processivity factor" evidence="3">
    <location>
        <begin position="78"/>
        <end position="185"/>
    </location>
</feature>
<dbReference type="Pfam" id="PF03816">
    <property type="entry name" value="LytR_cpsA_psr"/>
    <property type="match status" value="1"/>
</dbReference>
<accession>A0ABV8CZU7</accession>
<evidence type="ECO:0000256" key="1">
    <source>
        <dbReference type="ARBA" id="ARBA00006068"/>
    </source>
</evidence>
<dbReference type="InterPro" id="IPR004190">
    <property type="entry name" value="DNA_pol_proc_fac"/>
</dbReference>